<keyword evidence="5" id="KW-0968">Cytoplasmic vesicle</keyword>
<evidence type="ECO:0000256" key="4">
    <source>
        <dbReference type="ARBA" id="ARBA00023136"/>
    </source>
</evidence>
<dbReference type="Proteomes" id="UP001153712">
    <property type="component" value="Chromosome 11"/>
</dbReference>
<dbReference type="InterPro" id="IPR019013">
    <property type="entry name" value="Vma21"/>
</dbReference>
<reference evidence="7" key="1">
    <citation type="submission" date="2022-01" db="EMBL/GenBank/DDBJ databases">
        <authorList>
            <person name="King R."/>
        </authorList>
    </citation>
    <scope>NUCLEOTIDE SEQUENCE</scope>
</reference>
<keyword evidence="8" id="KW-1185">Reference proteome</keyword>
<keyword evidence="2" id="KW-0256">Endoplasmic reticulum</keyword>
<proteinExistence type="predicted"/>
<evidence type="ECO:0000256" key="6">
    <source>
        <dbReference type="SAM" id="Phobius"/>
    </source>
</evidence>
<name>A0A9N9TLJ5_PHYSR</name>
<dbReference type="GO" id="GO:0005789">
    <property type="term" value="C:endoplasmic reticulum membrane"/>
    <property type="evidence" value="ECO:0007669"/>
    <property type="project" value="TreeGrafter"/>
</dbReference>
<evidence type="ECO:0000256" key="1">
    <source>
        <dbReference type="ARBA" id="ARBA00022692"/>
    </source>
</evidence>
<evidence type="ECO:0000256" key="5">
    <source>
        <dbReference type="ARBA" id="ARBA00023329"/>
    </source>
</evidence>
<dbReference type="GO" id="GO:0070072">
    <property type="term" value="P:vacuolar proton-transporting V-type ATPase complex assembly"/>
    <property type="evidence" value="ECO:0007669"/>
    <property type="project" value="InterPro"/>
</dbReference>
<dbReference type="EMBL" id="OU900104">
    <property type="protein sequence ID" value="CAG9856176.1"/>
    <property type="molecule type" value="Genomic_DNA"/>
</dbReference>
<keyword evidence="1 6" id="KW-0812">Transmembrane</keyword>
<sequence>MNKSEKQNKIMDPSPLSIFKTILVYSVFILVSPIVTFFVTKLILFEGIFNVSLLTSNICSAIFSVVVLHVAVGMYIYRAYSEAEKVKEQ</sequence>
<dbReference type="PANTHER" id="PTHR31792">
    <property type="entry name" value="VACUOLAR ATPASE ASSEMBLY INTEGRAL MEMBRANE PROTEIN VMA21"/>
    <property type="match status" value="1"/>
</dbReference>
<protein>
    <recommendedName>
        <fullName evidence="9">Vacuolar ATPase assembly integral membrane protein VMA21 homolog</fullName>
    </recommendedName>
</protein>
<feature type="transmembrane region" description="Helical" evidence="6">
    <location>
        <begin position="51"/>
        <end position="77"/>
    </location>
</feature>
<evidence type="ECO:0000256" key="3">
    <source>
        <dbReference type="ARBA" id="ARBA00022989"/>
    </source>
</evidence>
<evidence type="ECO:0000256" key="2">
    <source>
        <dbReference type="ARBA" id="ARBA00022824"/>
    </source>
</evidence>
<dbReference type="Pfam" id="PF09446">
    <property type="entry name" value="VMA21"/>
    <property type="match status" value="1"/>
</dbReference>
<gene>
    <name evidence="7" type="ORF">PHYEVI_LOCUS2602</name>
</gene>
<dbReference type="PANTHER" id="PTHR31792:SF6">
    <property type="entry name" value="VACUOLAR ATPASE ASSEMBLY INTEGRAL MEMBRANE PROTEIN VMA21 HOMOLOG"/>
    <property type="match status" value="1"/>
</dbReference>
<accession>A0A9N9TLJ5</accession>
<dbReference type="GO" id="GO:0031410">
    <property type="term" value="C:cytoplasmic vesicle"/>
    <property type="evidence" value="ECO:0007669"/>
    <property type="project" value="UniProtKB-KW"/>
</dbReference>
<dbReference type="AlphaFoldDB" id="A0A9N9TLJ5"/>
<feature type="transmembrane region" description="Helical" evidence="6">
    <location>
        <begin position="21"/>
        <end position="45"/>
    </location>
</feature>
<evidence type="ECO:0008006" key="9">
    <source>
        <dbReference type="Google" id="ProtNLM"/>
    </source>
</evidence>
<dbReference type="OrthoDB" id="160405at2759"/>
<organism evidence="7 8">
    <name type="scientific">Phyllotreta striolata</name>
    <name type="common">Striped flea beetle</name>
    <name type="synonym">Crioceris striolata</name>
    <dbReference type="NCBI Taxonomy" id="444603"/>
    <lineage>
        <taxon>Eukaryota</taxon>
        <taxon>Metazoa</taxon>
        <taxon>Ecdysozoa</taxon>
        <taxon>Arthropoda</taxon>
        <taxon>Hexapoda</taxon>
        <taxon>Insecta</taxon>
        <taxon>Pterygota</taxon>
        <taxon>Neoptera</taxon>
        <taxon>Endopterygota</taxon>
        <taxon>Coleoptera</taxon>
        <taxon>Polyphaga</taxon>
        <taxon>Cucujiformia</taxon>
        <taxon>Chrysomeloidea</taxon>
        <taxon>Chrysomelidae</taxon>
        <taxon>Galerucinae</taxon>
        <taxon>Alticini</taxon>
        <taxon>Phyllotreta</taxon>
    </lineage>
</organism>
<evidence type="ECO:0000313" key="8">
    <source>
        <dbReference type="Proteomes" id="UP001153712"/>
    </source>
</evidence>
<keyword evidence="4 6" id="KW-0472">Membrane</keyword>
<evidence type="ECO:0000313" key="7">
    <source>
        <dbReference type="EMBL" id="CAG9856176.1"/>
    </source>
</evidence>
<keyword evidence="3 6" id="KW-1133">Transmembrane helix</keyword>